<sequence length="77" mass="9003">MEIVISLREAVFSFTRISPAWVILFIFDFYVIFCKISEMIFAIVFSELGSFTSCSFLFVLSVLIFQGETYWCCHPHQ</sequence>
<evidence type="ECO:0000313" key="3">
    <source>
        <dbReference type="Proteomes" id="UP000594263"/>
    </source>
</evidence>
<keyword evidence="3" id="KW-1185">Reference proteome</keyword>
<dbReference type="AlphaFoldDB" id="A0A7N0VHL6"/>
<name>A0A7N0VHL6_KALFE</name>
<feature type="transmembrane region" description="Helical" evidence="1">
    <location>
        <begin position="40"/>
        <end position="65"/>
    </location>
</feature>
<reference evidence="2" key="1">
    <citation type="submission" date="2021-01" db="UniProtKB">
        <authorList>
            <consortium name="EnsemblPlants"/>
        </authorList>
    </citation>
    <scope>IDENTIFICATION</scope>
</reference>
<feature type="transmembrane region" description="Helical" evidence="1">
    <location>
        <begin position="12"/>
        <end position="33"/>
    </location>
</feature>
<dbReference type="EnsemblPlants" id="Kaladp0824s0008.1.v1.1">
    <property type="protein sequence ID" value="Kaladp0824s0008.1.v1.1.CDS.1"/>
    <property type="gene ID" value="Kaladp0824s0008.v1.1"/>
</dbReference>
<keyword evidence="1" id="KW-0812">Transmembrane</keyword>
<proteinExistence type="predicted"/>
<keyword evidence="1" id="KW-0472">Membrane</keyword>
<evidence type="ECO:0000313" key="2">
    <source>
        <dbReference type="EnsemblPlants" id="Kaladp0824s0008.1.v1.1.CDS.1"/>
    </source>
</evidence>
<keyword evidence="1" id="KW-1133">Transmembrane helix</keyword>
<accession>A0A7N0VHL6</accession>
<dbReference type="Gramene" id="Kaladp0824s0008.1.v1.1">
    <property type="protein sequence ID" value="Kaladp0824s0008.1.v1.1.CDS.1"/>
    <property type="gene ID" value="Kaladp0824s0008.v1.1"/>
</dbReference>
<evidence type="ECO:0000256" key="1">
    <source>
        <dbReference type="SAM" id="Phobius"/>
    </source>
</evidence>
<protein>
    <submittedName>
        <fullName evidence="2">Uncharacterized protein</fullName>
    </submittedName>
</protein>
<dbReference type="Proteomes" id="UP000594263">
    <property type="component" value="Unplaced"/>
</dbReference>
<organism evidence="2 3">
    <name type="scientific">Kalanchoe fedtschenkoi</name>
    <name type="common">Lavender scallops</name>
    <name type="synonym">South American air plant</name>
    <dbReference type="NCBI Taxonomy" id="63787"/>
    <lineage>
        <taxon>Eukaryota</taxon>
        <taxon>Viridiplantae</taxon>
        <taxon>Streptophyta</taxon>
        <taxon>Embryophyta</taxon>
        <taxon>Tracheophyta</taxon>
        <taxon>Spermatophyta</taxon>
        <taxon>Magnoliopsida</taxon>
        <taxon>eudicotyledons</taxon>
        <taxon>Gunneridae</taxon>
        <taxon>Pentapetalae</taxon>
        <taxon>Saxifragales</taxon>
        <taxon>Crassulaceae</taxon>
        <taxon>Kalanchoe</taxon>
    </lineage>
</organism>